<keyword evidence="2" id="KW-0560">Oxidoreductase</keyword>
<proteinExistence type="predicted"/>
<comment type="caution">
    <text evidence="5">The sequence shown here is derived from an EMBL/GenBank/DDBJ whole genome shotgun (WGS) entry which is preliminary data.</text>
</comment>
<evidence type="ECO:0000313" key="6">
    <source>
        <dbReference type="Proteomes" id="UP000632322"/>
    </source>
</evidence>
<organism evidence="5 6">
    <name type="scientific">Brevibacterium sediminis</name>
    <dbReference type="NCBI Taxonomy" id="1857024"/>
    <lineage>
        <taxon>Bacteria</taxon>
        <taxon>Bacillati</taxon>
        <taxon>Actinomycetota</taxon>
        <taxon>Actinomycetes</taxon>
        <taxon>Micrococcales</taxon>
        <taxon>Brevibacteriaceae</taxon>
        <taxon>Brevibacterium</taxon>
    </lineage>
</organism>
<dbReference type="RefSeq" id="WP_181271144.1">
    <property type="nucleotide sequence ID" value="NZ_BMJG01000004.1"/>
</dbReference>
<comment type="cofactor">
    <cofactor evidence="1">
        <name>thiamine diphosphate</name>
        <dbReference type="ChEBI" id="CHEBI:58937"/>
    </cofactor>
</comment>
<evidence type="ECO:0000313" key="5">
    <source>
        <dbReference type="EMBL" id="GGC34395.1"/>
    </source>
</evidence>
<dbReference type="NCBIfam" id="TIGR03181">
    <property type="entry name" value="PDH_E1_alph_x"/>
    <property type="match status" value="1"/>
</dbReference>
<dbReference type="CDD" id="cd02000">
    <property type="entry name" value="TPP_E1_PDC_ADC_BCADC"/>
    <property type="match status" value="1"/>
</dbReference>
<accession>A0ABQ1M6Y9</accession>
<evidence type="ECO:0000256" key="2">
    <source>
        <dbReference type="ARBA" id="ARBA00023002"/>
    </source>
</evidence>
<dbReference type="PANTHER" id="PTHR43380">
    <property type="entry name" value="2-OXOISOVALERATE DEHYDROGENASE SUBUNIT ALPHA, MITOCHONDRIAL"/>
    <property type="match status" value="1"/>
</dbReference>
<feature type="domain" description="Dehydrogenase E1 component" evidence="4">
    <location>
        <begin position="48"/>
        <end position="330"/>
    </location>
</feature>
<dbReference type="PANTHER" id="PTHR43380:SF1">
    <property type="entry name" value="2-OXOISOVALERATE DEHYDROGENASE SUBUNIT ALPHA, MITOCHONDRIAL"/>
    <property type="match status" value="1"/>
</dbReference>
<keyword evidence="5" id="KW-0670">Pyruvate</keyword>
<dbReference type="InterPro" id="IPR017596">
    <property type="entry name" value="PdhA/BkdA"/>
</dbReference>
<sequence length="373" mass="40098">MTIDVPTTGRSLPQLQPISFIGADGRLTDTPTEGLRIPSDATLTGLYRQMVLVRRFEAQVTHLTRQGRLATYPSAAGQEAAEVGATTALAPNDWLFPTYRDSAALLTRGVPVAEILAAFRGDWHCGFDPHEYHASPAATPLATQTLHATGFAMAAKLKGEDAATLTFLGDGASSEGDTHEAFNFASVWQTPTVFVLQNNQYAISTPLREQTNATMLADRAAGYGMPGLRVDGNDVAAVFAAVSTALERGRNGDGPTLIECLTYRMESHTNSDDPTKYRDAEEVEHWKQFDPIDRLEKYLRSTGALDDSSVAEVAEAAETLAASVRDAMNQEAEVDPRELFAHVYATPRTGLAEQQQVLEAELAGAELAAAGQA</sequence>
<dbReference type="Gene3D" id="3.40.50.970">
    <property type="match status" value="1"/>
</dbReference>
<keyword evidence="3" id="KW-0786">Thiamine pyrophosphate</keyword>
<evidence type="ECO:0000256" key="3">
    <source>
        <dbReference type="ARBA" id="ARBA00023052"/>
    </source>
</evidence>
<dbReference type="InterPro" id="IPR029061">
    <property type="entry name" value="THDP-binding"/>
</dbReference>
<evidence type="ECO:0000259" key="4">
    <source>
        <dbReference type="Pfam" id="PF00676"/>
    </source>
</evidence>
<protein>
    <submittedName>
        <fullName evidence="5">Pyruvate dehydrogenase E1 component subunit alpha</fullName>
    </submittedName>
</protein>
<dbReference type="InterPro" id="IPR001017">
    <property type="entry name" value="DH_E1"/>
</dbReference>
<name>A0ABQ1M6Y9_9MICO</name>
<keyword evidence="6" id="KW-1185">Reference proteome</keyword>
<dbReference type="Pfam" id="PF00676">
    <property type="entry name" value="E1_dh"/>
    <property type="match status" value="1"/>
</dbReference>
<dbReference type="EMBL" id="BMJG01000004">
    <property type="protein sequence ID" value="GGC34395.1"/>
    <property type="molecule type" value="Genomic_DNA"/>
</dbReference>
<reference evidence="6" key="1">
    <citation type="journal article" date="2019" name="Int. J. Syst. Evol. Microbiol.">
        <title>The Global Catalogue of Microorganisms (GCM) 10K type strain sequencing project: providing services to taxonomists for standard genome sequencing and annotation.</title>
        <authorList>
            <consortium name="The Broad Institute Genomics Platform"/>
            <consortium name="The Broad Institute Genome Sequencing Center for Infectious Disease"/>
            <person name="Wu L."/>
            <person name="Ma J."/>
        </authorList>
    </citation>
    <scope>NUCLEOTIDE SEQUENCE [LARGE SCALE GENOMIC DNA]</scope>
    <source>
        <strain evidence="6">CGMCC 1.15472</strain>
    </source>
</reference>
<dbReference type="InterPro" id="IPR050771">
    <property type="entry name" value="Alpha-ketoacid_DH_E1_comp"/>
</dbReference>
<dbReference type="Proteomes" id="UP000632322">
    <property type="component" value="Unassembled WGS sequence"/>
</dbReference>
<evidence type="ECO:0000256" key="1">
    <source>
        <dbReference type="ARBA" id="ARBA00001964"/>
    </source>
</evidence>
<gene>
    <name evidence="5" type="primary">pdhA</name>
    <name evidence="5" type="ORF">GCM10010974_16060</name>
</gene>
<dbReference type="SUPFAM" id="SSF52518">
    <property type="entry name" value="Thiamin diphosphate-binding fold (THDP-binding)"/>
    <property type="match status" value="1"/>
</dbReference>